<keyword evidence="2" id="KW-1185">Reference proteome</keyword>
<dbReference type="Proteomes" id="UP000245870">
    <property type="component" value="Unassembled WGS sequence"/>
</dbReference>
<proteinExistence type="predicted"/>
<evidence type="ECO:0000313" key="2">
    <source>
        <dbReference type="Proteomes" id="UP000245870"/>
    </source>
</evidence>
<protein>
    <submittedName>
        <fullName evidence="1">Uncharacterized protein</fullName>
    </submittedName>
</protein>
<comment type="caution">
    <text evidence="1">The sequence shown here is derived from an EMBL/GenBank/DDBJ whole genome shotgun (WGS) entry which is preliminary data.</text>
</comment>
<dbReference type="EMBL" id="QENY01000002">
    <property type="protein sequence ID" value="PVX58557.1"/>
    <property type="molecule type" value="Genomic_DNA"/>
</dbReference>
<dbReference type="AlphaFoldDB" id="A0A2U0ULP3"/>
<name>A0A2U0ULP3_9BACT</name>
<sequence length="39" mass="4615">MRLYAHKMLFYASVCTIAFYEFPGNFLKQILAKPFSFGY</sequence>
<organism evidence="1 2">
    <name type="scientific">Hallella colorans</name>
    <dbReference type="NCBI Taxonomy" id="1703337"/>
    <lineage>
        <taxon>Bacteria</taxon>
        <taxon>Pseudomonadati</taxon>
        <taxon>Bacteroidota</taxon>
        <taxon>Bacteroidia</taxon>
        <taxon>Bacteroidales</taxon>
        <taxon>Prevotellaceae</taxon>
        <taxon>Hallella</taxon>
    </lineage>
</organism>
<accession>A0A2U0ULP3</accession>
<reference evidence="1 2" key="1">
    <citation type="submission" date="2018-05" db="EMBL/GenBank/DDBJ databases">
        <title>Genomic Encyclopedia of Type Strains, Phase IV (KMG-IV): sequencing the most valuable type-strain genomes for metagenomic binning, comparative biology and taxonomic classification.</title>
        <authorList>
            <person name="Goeker M."/>
        </authorList>
    </citation>
    <scope>NUCLEOTIDE SEQUENCE [LARGE SCALE GENOMIC DNA]</scope>
    <source>
        <strain evidence="1 2">DSM 100333</strain>
    </source>
</reference>
<evidence type="ECO:0000313" key="1">
    <source>
        <dbReference type="EMBL" id="PVX58557.1"/>
    </source>
</evidence>
<gene>
    <name evidence="1" type="ORF">C7379_10275</name>
</gene>